<dbReference type="OrthoDB" id="6349953at2759"/>
<evidence type="ECO:0000256" key="7">
    <source>
        <dbReference type="ARBA" id="ARBA00039099"/>
    </source>
</evidence>
<dbReference type="SUPFAM" id="SSF53335">
    <property type="entry name" value="S-adenosyl-L-methionine-dependent methyltransferases"/>
    <property type="match status" value="1"/>
</dbReference>
<evidence type="ECO:0000256" key="12">
    <source>
        <dbReference type="PROSITE-ProRule" id="PRU00958"/>
    </source>
</evidence>
<dbReference type="Pfam" id="PF02005">
    <property type="entry name" value="TRM"/>
    <property type="match status" value="2"/>
</dbReference>
<evidence type="ECO:0000256" key="13">
    <source>
        <dbReference type="SAM" id="MobiDB-lite"/>
    </source>
</evidence>
<feature type="compositionally biased region" description="Basic and acidic residues" evidence="13">
    <location>
        <begin position="398"/>
        <end position="408"/>
    </location>
</feature>
<dbReference type="GO" id="GO:0005634">
    <property type="term" value="C:nucleus"/>
    <property type="evidence" value="ECO:0007669"/>
    <property type="project" value="TreeGrafter"/>
</dbReference>
<dbReference type="SUPFAM" id="SSF81343">
    <property type="entry name" value="Fumarate reductase respiratory complex transmembrane subunits"/>
    <property type="match status" value="1"/>
</dbReference>
<dbReference type="GO" id="GO:0002940">
    <property type="term" value="P:tRNA N2-guanine methylation"/>
    <property type="evidence" value="ECO:0007669"/>
    <property type="project" value="TreeGrafter"/>
</dbReference>
<evidence type="ECO:0000256" key="3">
    <source>
        <dbReference type="ARBA" id="ARBA00022679"/>
    </source>
</evidence>
<proteinExistence type="inferred from homology"/>
<feature type="region of interest" description="Disordered" evidence="13">
    <location>
        <begin position="916"/>
        <end position="949"/>
    </location>
</feature>
<feature type="compositionally biased region" description="Basic residues" evidence="13">
    <location>
        <begin position="376"/>
        <end position="387"/>
    </location>
</feature>
<dbReference type="GeneID" id="63702341"/>
<evidence type="ECO:0000256" key="4">
    <source>
        <dbReference type="ARBA" id="ARBA00022691"/>
    </source>
</evidence>
<dbReference type="GO" id="GO:0016020">
    <property type="term" value="C:membrane"/>
    <property type="evidence" value="ECO:0007669"/>
    <property type="project" value="InterPro"/>
</dbReference>
<feature type="compositionally biased region" description="Basic and acidic residues" evidence="13">
    <location>
        <begin position="333"/>
        <end position="343"/>
    </location>
</feature>
<keyword evidence="6 12" id="KW-0694">RNA-binding</keyword>
<organism evidence="16 17">
    <name type="scientific">Aspergillus ruber (strain CBS 135680)</name>
    <dbReference type="NCBI Taxonomy" id="1388766"/>
    <lineage>
        <taxon>Eukaryota</taxon>
        <taxon>Fungi</taxon>
        <taxon>Dikarya</taxon>
        <taxon>Ascomycota</taxon>
        <taxon>Pezizomycotina</taxon>
        <taxon>Eurotiomycetes</taxon>
        <taxon>Eurotiomycetidae</taxon>
        <taxon>Eurotiales</taxon>
        <taxon>Aspergillaceae</taxon>
        <taxon>Aspergillus</taxon>
        <taxon>Aspergillus subgen. Aspergillus</taxon>
    </lineage>
</organism>
<dbReference type="EMBL" id="KK088432">
    <property type="protein sequence ID" value="EYE93329.1"/>
    <property type="molecule type" value="Genomic_DNA"/>
</dbReference>
<reference evidence="17" key="1">
    <citation type="journal article" date="2014" name="Nat. Commun.">
        <title>Genomic adaptations of the halophilic Dead Sea filamentous fungus Eurotium rubrum.</title>
        <authorList>
            <person name="Kis-Papo T."/>
            <person name="Weig A.R."/>
            <person name="Riley R."/>
            <person name="Persoh D."/>
            <person name="Salamov A."/>
            <person name="Sun H."/>
            <person name="Lipzen A."/>
            <person name="Wasser S.P."/>
            <person name="Rambold G."/>
            <person name="Grigoriev I.V."/>
            <person name="Nevo E."/>
        </authorList>
    </citation>
    <scope>NUCLEOTIDE SEQUENCE [LARGE SCALE GENOMIC DNA]</scope>
    <source>
        <strain evidence="17">CBS 135680</strain>
    </source>
</reference>
<dbReference type="GO" id="GO:0000049">
    <property type="term" value="F:tRNA binding"/>
    <property type="evidence" value="ECO:0007669"/>
    <property type="project" value="UniProtKB-UniRule"/>
</dbReference>
<feature type="transmembrane region" description="Helical" evidence="14">
    <location>
        <begin position="173"/>
        <end position="191"/>
    </location>
</feature>
<dbReference type="STRING" id="1388766.A0A017S9L2"/>
<sequence>MKPDDFDTRSVISMQELEPSPVTDEGPDLENGNLFSESEKAIMSPQGNGSGFFGQKLGLRGHSWDSWLSAIQKYSTYPPTLFTVLHFANTSLIPLATRSVADSESYLLLTREFYQSPPLEHLVITVPILTHIASGLVLRNIRASRRARLYGAETRSQRYSLKFWPRMTLQARLGYLLVPLLGTHVLVNRITPIMVEGGSSGVGLGYVAHGFARSPVFWNIYYGLFVAAGVWHIVGGWASWMGWRATTVRREHRSKGSLEGHLGEAEVNAQRDRRQRRTRWMVYGMAAIGTAVWLAAKPAQSADQLVQHDSGQYKAVKEGLASILTPPTQSKTQTKDARPDRPDHEVQSVFYNPIQQFNRDLSVLAIRAFGEHVLASKKKKAEKRKQRVTGNKKGTKRKREEEIGLEEKQETEDVQESKVAENNEPVAESHPEQNTPPSFTILDALSATGLRALRYASEIPFSTCVVANDLSPSAIQSMKTNVEYNGLGKKIQPNIGDARAYMYSCISPGSSNSQGTHTGKFDVIDLDPYGTAAPFLDAAVQGIKDGGLLCVTCTDAGVWASNGYPEKSFALYGGVPIKGGHSHEGGLRLILHALATSAAKYGLAIEPLLSLSIDFYARVFVRVHRSPHEVKFTSGNIMLVYNCDSGCGAWSTQLLSATKQRLDKKGNPFYHYGFAQGPTAGPHCSHCGIKTHLAGPMWAGPLHNPHYIQKILDMLPGADKEIYQTIDRIEGMLTTALEEDLDLASSSTTTSEQLDADVTKKENDNKPAEPSAIIPRLDPAAQEPYPFYMNISYLSKVLRTSTMPVDSFRGALRHLGYRTTRSHAKPNTIRTDAPWEVIWEVMREWVRQKSPIKESSLSPGSPGAAIMARSRENLRRFDEQDQLLASLKSEILSAVESGKDASDLVTKVEAALYRSGSRQASSKAVEGEAEAGAAQKPATTSSTATPHPSTLEVIFDEALGREASAANTKKRLVRYQVNPRANWGPLSRASAS</sequence>
<evidence type="ECO:0000256" key="2">
    <source>
        <dbReference type="ARBA" id="ARBA00022603"/>
    </source>
</evidence>
<dbReference type="InterPro" id="IPR034804">
    <property type="entry name" value="SQR/QFR_C/D"/>
</dbReference>
<keyword evidence="14" id="KW-0812">Transmembrane</keyword>
<keyword evidence="5 12" id="KW-0819">tRNA processing</keyword>
<keyword evidence="17" id="KW-1185">Reference proteome</keyword>
<evidence type="ECO:0000256" key="6">
    <source>
        <dbReference type="ARBA" id="ARBA00022884"/>
    </source>
</evidence>
<dbReference type="PROSITE" id="PS51626">
    <property type="entry name" value="SAM_MT_TRM1"/>
    <property type="match status" value="1"/>
</dbReference>
<dbReference type="FunFam" id="3.30.56.70:FF:000001">
    <property type="entry name" value="tRNA (guanine(26)-N(2))-dimethyltransferase"/>
    <property type="match status" value="1"/>
</dbReference>
<evidence type="ECO:0000256" key="9">
    <source>
        <dbReference type="ARBA" id="ARBA00077143"/>
    </source>
</evidence>
<feature type="transmembrane region" description="Helical" evidence="14">
    <location>
        <begin position="220"/>
        <end position="243"/>
    </location>
</feature>
<dbReference type="Pfam" id="PF07950">
    <property type="entry name" value="MCP1_TM"/>
    <property type="match status" value="1"/>
</dbReference>
<evidence type="ECO:0000256" key="5">
    <source>
        <dbReference type="ARBA" id="ARBA00022694"/>
    </source>
</evidence>
<feature type="region of interest" description="Disordered" evidence="13">
    <location>
        <begin position="744"/>
        <end position="772"/>
    </location>
</feature>
<dbReference type="PANTHER" id="PTHR10631">
    <property type="entry name" value="N 2 ,N 2 -DIMETHYLGUANOSINE TRNA METHYLTRANSFERASE"/>
    <property type="match status" value="1"/>
</dbReference>
<dbReference type="NCBIfam" id="TIGR00308">
    <property type="entry name" value="TRM1"/>
    <property type="match status" value="1"/>
</dbReference>
<comment type="catalytic activity">
    <reaction evidence="8">
        <text>guanosine(26) in tRNA + 2 S-adenosyl-L-methionine = N(2)-dimethylguanosine(26) in tRNA + 2 S-adenosyl-L-homocysteine + 2 H(+)</text>
        <dbReference type="Rhea" id="RHEA:43140"/>
        <dbReference type="Rhea" id="RHEA-COMP:10359"/>
        <dbReference type="Rhea" id="RHEA-COMP:10360"/>
        <dbReference type="ChEBI" id="CHEBI:15378"/>
        <dbReference type="ChEBI" id="CHEBI:57856"/>
        <dbReference type="ChEBI" id="CHEBI:59789"/>
        <dbReference type="ChEBI" id="CHEBI:74269"/>
        <dbReference type="ChEBI" id="CHEBI:74513"/>
        <dbReference type="EC" id="2.1.1.216"/>
    </reaction>
</comment>
<feature type="region of interest" description="Disordered" evidence="13">
    <location>
        <begin position="1"/>
        <end position="33"/>
    </location>
</feature>
<evidence type="ECO:0000259" key="15">
    <source>
        <dbReference type="Pfam" id="PF07950"/>
    </source>
</evidence>
<dbReference type="GO" id="GO:0160104">
    <property type="term" value="F:tRNA (guanine(26)-N2)-dimethyltransferase activity"/>
    <property type="evidence" value="ECO:0007669"/>
    <property type="project" value="UniProtKB-EC"/>
</dbReference>
<feature type="region of interest" description="Disordered" evidence="13">
    <location>
        <begin position="376"/>
        <end position="439"/>
    </location>
</feature>
<dbReference type="HOGENOM" id="CLU_010862_2_0_1"/>
<evidence type="ECO:0000256" key="11">
    <source>
        <dbReference type="ARBA" id="ARBA00083299"/>
    </source>
</evidence>
<keyword evidence="2 12" id="KW-0489">Methyltransferase</keyword>
<keyword evidence="14" id="KW-0472">Membrane</keyword>
<dbReference type="CDD" id="cd02440">
    <property type="entry name" value="AdoMet_MTases"/>
    <property type="match status" value="1"/>
</dbReference>
<dbReference type="AlphaFoldDB" id="A0A017S9L2"/>
<name>A0A017S9L2_ASPRC</name>
<dbReference type="Proteomes" id="UP000019804">
    <property type="component" value="Unassembled WGS sequence"/>
</dbReference>
<dbReference type="EC" id="2.1.1.216" evidence="7"/>
<dbReference type="RefSeq" id="XP_040637017.1">
    <property type="nucleotide sequence ID" value="XM_040787217.1"/>
</dbReference>
<keyword evidence="3 12" id="KW-0808">Transferase</keyword>
<comment type="similarity">
    <text evidence="12">Belongs to the class I-like SAM-binding methyltransferase superfamily. Trm1 family.</text>
</comment>
<feature type="transmembrane region" description="Helical" evidence="14">
    <location>
        <begin position="280"/>
        <end position="296"/>
    </location>
</feature>
<evidence type="ECO:0000313" key="16">
    <source>
        <dbReference type="EMBL" id="EYE93329.1"/>
    </source>
</evidence>
<keyword evidence="4 12" id="KW-0949">S-adenosyl-L-methionine</keyword>
<dbReference type="Gene3D" id="3.40.50.150">
    <property type="entry name" value="Vaccinia Virus protein VP39"/>
    <property type="match status" value="1"/>
</dbReference>
<keyword evidence="1 12" id="KW-0820">tRNA-binding</keyword>
<feature type="region of interest" description="Disordered" evidence="13">
    <location>
        <begin position="320"/>
        <end position="343"/>
    </location>
</feature>
<dbReference type="Gene3D" id="3.30.56.70">
    <property type="entry name" value="N2,N2-dimethylguanosine tRNA methyltransferase, C-terminal domain"/>
    <property type="match status" value="1"/>
</dbReference>
<dbReference type="InterPro" id="IPR002905">
    <property type="entry name" value="Trm1"/>
</dbReference>
<evidence type="ECO:0000256" key="8">
    <source>
        <dbReference type="ARBA" id="ARBA00051897"/>
    </source>
</evidence>
<dbReference type="InterPro" id="IPR042296">
    <property type="entry name" value="tRNA_met_Trm1_C"/>
</dbReference>
<dbReference type="InterPro" id="IPR012472">
    <property type="entry name" value="MCP1_TM"/>
</dbReference>
<protein>
    <recommendedName>
        <fullName evidence="7">tRNA (guanine(26)-N(2))-dimethyltransferase</fullName>
        <ecNumber evidence="7">2.1.1.216</ecNumber>
    </recommendedName>
    <alternativeName>
        <fullName evidence="10">tRNA 2,2-dimethylguanosine-26 methyltransferase</fullName>
    </alternativeName>
    <alternativeName>
        <fullName evidence="9">tRNA(guanine-26,N(2)-N(2)) methyltransferase</fullName>
    </alternativeName>
    <alternativeName>
        <fullName evidence="11">tRNA(m(2,2)G26)dimethyltransferase</fullName>
    </alternativeName>
</protein>
<evidence type="ECO:0000256" key="1">
    <source>
        <dbReference type="ARBA" id="ARBA00022555"/>
    </source>
</evidence>
<evidence type="ECO:0000313" key="17">
    <source>
        <dbReference type="Proteomes" id="UP000019804"/>
    </source>
</evidence>
<keyword evidence="14" id="KW-1133">Transmembrane helix</keyword>
<evidence type="ECO:0000256" key="10">
    <source>
        <dbReference type="ARBA" id="ARBA00082896"/>
    </source>
</evidence>
<feature type="compositionally biased region" description="Low complexity" evidence="13">
    <location>
        <begin position="920"/>
        <end position="949"/>
    </location>
</feature>
<accession>A0A017S9L2</accession>
<dbReference type="PANTHER" id="PTHR10631:SF3">
    <property type="entry name" value="TRNA (GUANINE(26)-N(2))-DIMETHYLTRANSFERASE"/>
    <property type="match status" value="1"/>
</dbReference>
<feature type="compositionally biased region" description="Basic and acidic residues" evidence="13">
    <location>
        <begin position="757"/>
        <end position="767"/>
    </location>
</feature>
<gene>
    <name evidence="16" type="ORF">EURHEDRAFT_532340</name>
</gene>
<evidence type="ECO:0000256" key="14">
    <source>
        <dbReference type="SAM" id="Phobius"/>
    </source>
</evidence>
<feature type="domain" description="Mitochondrial adapter protein MCP1 transmembrane" evidence="15">
    <location>
        <begin position="179"/>
        <end position="295"/>
    </location>
</feature>
<dbReference type="InterPro" id="IPR029063">
    <property type="entry name" value="SAM-dependent_MTases_sf"/>
</dbReference>
<feature type="compositionally biased region" description="Basic and acidic residues" evidence="13">
    <location>
        <begin position="415"/>
        <end position="431"/>
    </location>
</feature>